<evidence type="ECO:0000313" key="1">
    <source>
        <dbReference type="EMBL" id="KIJ34785.1"/>
    </source>
</evidence>
<dbReference type="AlphaFoldDB" id="A0A0C9VBB8"/>
<protein>
    <submittedName>
        <fullName evidence="1">Uncharacterized protein</fullName>
    </submittedName>
</protein>
<reference evidence="1 2" key="1">
    <citation type="submission" date="2014-06" db="EMBL/GenBank/DDBJ databases">
        <title>Evolutionary Origins and Diversification of the Mycorrhizal Mutualists.</title>
        <authorList>
            <consortium name="DOE Joint Genome Institute"/>
            <consortium name="Mycorrhizal Genomics Consortium"/>
            <person name="Kohler A."/>
            <person name="Kuo A."/>
            <person name="Nagy L.G."/>
            <person name="Floudas D."/>
            <person name="Copeland A."/>
            <person name="Barry K.W."/>
            <person name="Cichocki N."/>
            <person name="Veneault-Fourrey C."/>
            <person name="LaButti K."/>
            <person name="Lindquist E.A."/>
            <person name="Lipzen A."/>
            <person name="Lundell T."/>
            <person name="Morin E."/>
            <person name="Murat C."/>
            <person name="Riley R."/>
            <person name="Ohm R."/>
            <person name="Sun H."/>
            <person name="Tunlid A."/>
            <person name="Henrissat B."/>
            <person name="Grigoriev I.V."/>
            <person name="Hibbett D.S."/>
            <person name="Martin F."/>
        </authorList>
    </citation>
    <scope>NUCLEOTIDE SEQUENCE [LARGE SCALE GENOMIC DNA]</scope>
    <source>
        <strain evidence="1 2">SS14</strain>
    </source>
</reference>
<dbReference type="Proteomes" id="UP000054279">
    <property type="component" value="Unassembled WGS sequence"/>
</dbReference>
<sequence>MSFELRKLFFADNDASDGYILRNFVYVPDGHRIFFIDWTTNFGQDITIYPIVLVTIDHTLTVEDQRRTLKRVMNMPSQTLNGMPSLGSTAQSLLWDLYGTLNMSIGRDIIHLTYTVFKGGTNLGVPNTQLLASLPSEAPTSYWEIRHALLKKDDSFIRTL</sequence>
<proteinExistence type="predicted"/>
<organism evidence="1 2">
    <name type="scientific">Sphaerobolus stellatus (strain SS14)</name>
    <dbReference type="NCBI Taxonomy" id="990650"/>
    <lineage>
        <taxon>Eukaryota</taxon>
        <taxon>Fungi</taxon>
        <taxon>Dikarya</taxon>
        <taxon>Basidiomycota</taxon>
        <taxon>Agaricomycotina</taxon>
        <taxon>Agaricomycetes</taxon>
        <taxon>Phallomycetidae</taxon>
        <taxon>Geastrales</taxon>
        <taxon>Sphaerobolaceae</taxon>
        <taxon>Sphaerobolus</taxon>
    </lineage>
</organism>
<dbReference type="EMBL" id="KN837196">
    <property type="protein sequence ID" value="KIJ34785.1"/>
    <property type="molecule type" value="Genomic_DNA"/>
</dbReference>
<dbReference type="HOGENOM" id="CLU_1653230_0_0_1"/>
<evidence type="ECO:0000313" key="2">
    <source>
        <dbReference type="Proteomes" id="UP000054279"/>
    </source>
</evidence>
<gene>
    <name evidence="1" type="ORF">M422DRAFT_51843</name>
</gene>
<accession>A0A0C9VBB8</accession>
<keyword evidence="2" id="KW-1185">Reference proteome</keyword>
<name>A0A0C9VBB8_SPHS4</name>